<dbReference type="GO" id="GO:0006310">
    <property type="term" value="P:DNA recombination"/>
    <property type="evidence" value="ECO:0007669"/>
    <property type="project" value="UniProtKB-KW"/>
</dbReference>
<dbReference type="PANTHER" id="PTHR35617:SF3">
    <property type="entry name" value="CORE-BINDING (CB) DOMAIN-CONTAINING PROTEIN"/>
    <property type="match status" value="1"/>
</dbReference>
<dbReference type="PROSITE" id="PS51898">
    <property type="entry name" value="TYR_RECOMBINASE"/>
    <property type="match status" value="1"/>
</dbReference>
<feature type="compositionally biased region" description="Basic and acidic residues" evidence="2">
    <location>
        <begin position="281"/>
        <end position="293"/>
    </location>
</feature>
<dbReference type="EMBL" id="VSWD01000001">
    <property type="protein sequence ID" value="KAK3108866.1"/>
    <property type="molecule type" value="Genomic_DNA"/>
</dbReference>
<feature type="compositionally biased region" description="Polar residues" evidence="2">
    <location>
        <begin position="57"/>
        <end position="66"/>
    </location>
</feature>
<name>A0AA89CE30_PINIB</name>
<dbReference type="SUPFAM" id="SSF56349">
    <property type="entry name" value="DNA breaking-rejoining enzymes"/>
    <property type="match status" value="1"/>
</dbReference>
<reference evidence="4" key="1">
    <citation type="submission" date="2019-08" db="EMBL/GenBank/DDBJ databases">
        <title>The improved chromosome-level genome for the pearl oyster Pinctada fucata martensii using PacBio sequencing and Hi-C.</title>
        <authorList>
            <person name="Zheng Z."/>
        </authorList>
    </citation>
    <scope>NUCLEOTIDE SEQUENCE</scope>
    <source>
        <strain evidence="4">ZZ-2019</strain>
        <tissue evidence="4">Adductor muscle</tissue>
    </source>
</reference>
<dbReference type="Proteomes" id="UP001186944">
    <property type="component" value="Unassembled WGS sequence"/>
</dbReference>
<evidence type="ECO:0000259" key="3">
    <source>
        <dbReference type="PROSITE" id="PS51898"/>
    </source>
</evidence>
<sequence length="560" mass="63392">MSQDQANIGPEGKNLNDSSSQDGKIDWKGYTIPKTSPQSSSDEEGEYSDPYQHDNQSDCNQDGSDQSADDFNKSQQEDDGSEEEGPTRFDPLSEKRSFKLDRSKEKYAQKYFNRHLTDEMIHLSILQSAPIPANSFLTPPKVDEYIEDLVNDNKAMRFLRMHDASLKHVQKRIAQCMGPMAKVWHELDSINTENPEQNQSSMDIFDVKELMEKCILMLGQANASCLYERRMNFLAKIMQSTKKAKSALKENEQEFKGGEQLFGKNFYSVLDRKAKSRKRAREMSWDMKGEPPAKRPFRPGPPGKPKANPRGSNQKGFRRSGPSDGRRGEKIGQSSLIRQIMSGVFNTRPPLPRYTETWDVDQVLKHIVSLGDNSSLTLKMLSLKLATLMALTSACRASEMCNLTLEFMQLTSQEARFTLTELTKTSKVKDVARVITFHSHDSDKLDVCACIVAYIEATKEIRQETSKLYISYVKPHKAIKACTLARWLRTMLTMSGINSSVFKAHSTRSASTSKANKFGLSVEQILSKANWKSASTFQRFYNKPIQTGDEFAKVVLTLQE</sequence>
<feature type="region of interest" description="Disordered" evidence="2">
    <location>
        <begin position="280"/>
        <end position="333"/>
    </location>
</feature>
<dbReference type="Pfam" id="PF00589">
    <property type="entry name" value="Phage_integrase"/>
    <property type="match status" value="1"/>
</dbReference>
<comment type="caution">
    <text evidence="4">The sequence shown here is derived from an EMBL/GenBank/DDBJ whole genome shotgun (WGS) entry which is preliminary data.</text>
</comment>
<dbReference type="GO" id="GO:0003677">
    <property type="term" value="F:DNA binding"/>
    <property type="evidence" value="ECO:0007669"/>
    <property type="project" value="InterPro"/>
</dbReference>
<dbReference type="InterPro" id="IPR002104">
    <property type="entry name" value="Integrase_catalytic"/>
</dbReference>
<dbReference type="PANTHER" id="PTHR35617">
    <property type="entry name" value="PHAGE_INTEGRASE DOMAIN-CONTAINING PROTEIN"/>
    <property type="match status" value="1"/>
</dbReference>
<dbReference type="AlphaFoldDB" id="A0AA89CE30"/>
<gene>
    <name evidence="4" type="ORF">FSP39_017531</name>
</gene>
<evidence type="ECO:0000256" key="1">
    <source>
        <dbReference type="ARBA" id="ARBA00023172"/>
    </source>
</evidence>
<accession>A0AA89CE30</accession>
<evidence type="ECO:0000256" key="2">
    <source>
        <dbReference type="SAM" id="MobiDB-lite"/>
    </source>
</evidence>
<keyword evidence="5" id="KW-1185">Reference proteome</keyword>
<evidence type="ECO:0000313" key="5">
    <source>
        <dbReference type="Proteomes" id="UP001186944"/>
    </source>
</evidence>
<feature type="compositionally biased region" description="Basic and acidic residues" evidence="2">
    <location>
        <begin position="85"/>
        <end position="97"/>
    </location>
</feature>
<feature type="region of interest" description="Disordered" evidence="2">
    <location>
        <begin position="1"/>
        <end position="97"/>
    </location>
</feature>
<dbReference type="GO" id="GO:0015074">
    <property type="term" value="P:DNA integration"/>
    <property type="evidence" value="ECO:0007669"/>
    <property type="project" value="InterPro"/>
</dbReference>
<protein>
    <recommendedName>
        <fullName evidence="3">Tyr recombinase domain-containing protein</fullName>
    </recommendedName>
</protein>
<dbReference type="Gene3D" id="1.10.443.10">
    <property type="entry name" value="Intergrase catalytic core"/>
    <property type="match status" value="1"/>
</dbReference>
<dbReference type="InterPro" id="IPR011010">
    <property type="entry name" value="DNA_brk_join_enz"/>
</dbReference>
<organism evidence="4 5">
    <name type="scientific">Pinctada imbricata</name>
    <name type="common">Atlantic pearl-oyster</name>
    <name type="synonym">Pinctada martensii</name>
    <dbReference type="NCBI Taxonomy" id="66713"/>
    <lineage>
        <taxon>Eukaryota</taxon>
        <taxon>Metazoa</taxon>
        <taxon>Spiralia</taxon>
        <taxon>Lophotrochozoa</taxon>
        <taxon>Mollusca</taxon>
        <taxon>Bivalvia</taxon>
        <taxon>Autobranchia</taxon>
        <taxon>Pteriomorphia</taxon>
        <taxon>Pterioida</taxon>
        <taxon>Pterioidea</taxon>
        <taxon>Pteriidae</taxon>
        <taxon>Pinctada</taxon>
    </lineage>
</organism>
<dbReference type="InterPro" id="IPR013762">
    <property type="entry name" value="Integrase-like_cat_sf"/>
</dbReference>
<feature type="domain" description="Tyr recombinase" evidence="3">
    <location>
        <begin position="350"/>
        <end position="556"/>
    </location>
</feature>
<evidence type="ECO:0000313" key="4">
    <source>
        <dbReference type="EMBL" id="KAK3108866.1"/>
    </source>
</evidence>
<keyword evidence="1" id="KW-0233">DNA recombination</keyword>
<proteinExistence type="predicted"/>